<keyword evidence="2" id="KW-0614">Plasmid</keyword>
<feature type="transmembrane region" description="Helical" evidence="1">
    <location>
        <begin position="37"/>
        <end position="57"/>
    </location>
</feature>
<protein>
    <submittedName>
        <fullName evidence="2">Uncharacterized protein</fullName>
    </submittedName>
</protein>
<keyword evidence="1" id="KW-0812">Transmembrane</keyword>
<reference evidence="3" key="1">
    <citation type="submission" date="2019-04" db="EMBL/GenBank/DDBJ databases">
        <title>NAS-01 Genome Sequencing.</title>
        <authorList>
            <person name="Kato S."/>
            <person name="Itoh T."/>
            <person name="Ohkuma M."/>
        </authorList>
    </citation>
    <scope>NUCLEOTIDE SEQUENCE [LARGE SCALE GENOMIC DNA]</scope>
    <source>
        <strain evidence="3">NAS-01</strain>
        <plasmid evidence="3">pATS2</plasmid>
    </source>
</reference>
<evidence type="ECO:0000313" key="2">
    <source>
        <dbReference type="EMBL" id="BBJ29105.1"/>
    </source>
</evidence>
<name>A0A6N4TF33_9BACT</name>
<dbReference type="Proteomes" id="UP000463916">
    <property type="component" value="Plasmid pATS2"/>
</dbReference>
<dbReference type="EMBL" id="AP019553">
    <property type="protein sequence ID" value="BBJ29105.1"/>
    <property type="molecule type" value="Genomic_DNA"/>
</dbReference>
<sequence>MEVYTNNLILPIIMFGAILQDPKFNFNLLFSTTMLKIVLFEIFASLTSITIFTHGIYQYLLDKTKQRTISYMITFVFMAVYSLLGIVYFNFPLYDNNALLSVIIASIIPCFLIYQYEWSDYSVYYVLIELFLISIAGGLGGLIGIK</sequence>
<organism evidence="2 3">
    <name type="scientific">Athalassotoga saccharophila</name>
    <dbReference type="NCBI Taxonomy" id="1441386"/>
    <lineage>
        <taxon>Bacteria</taxon>
        <taxon>Thermotogati</taxon>
        <taxon>Thermotogota</taxon>
        <taxon>Thermotogae</taxon>
        <taxon>Mesoaciditogales</taxon>
        <taxon>Mesoaciditogaceae</taxon>
        <taxon>Athalassotoga</taxon>
    </lineage>
</organism>
<feature type="transmembrane region" description="Helical" evidence="1">
    <location>
        <begin position="98"/>
        <end position="116"/>
    </location>
</feature>
<evidence type="ECO:0000313" key="3">
    <source>
        <dbReference type="Proteomes" id="UP000463916"/>
    </source>
</evidence>
<accession>A0A6N4TF33</accession>
<proteinExistence type="predicted"/>
<geneLocation type="plasmid" evidence="2 3">
    <name>pATS2</name>
</geneLocation>
<feature type="transmembrane region" description="Helical" evidence="1">
    <location>
        <begin position="69"/>
        <end position="91"/>
    </location>
</feature>
<keyword evidence="1" id="KW-0472">Membrane</keyword>
<keyword evidence="3" id="KW-1185">Reference proteome</keyword>
<dbReference type="KEGG" id="asac:ATHSA_p20015"/>
<feature type="transmembrane region" description="Helical" evidence="1">
    <location>
        <begin position="122"/>
        <end position="145"/>
    </location>
</feature>
<gene>
    <name evidence="2" type="ORF">ATHSA_p20015</name>
</gene>
<evidence type="ECO:0000256" key="1">
    <source>
        <dbReference type="SAM" id="Phobius"/>
    </source>
</evidence>
<keyword evidence="1" id="KW-1133">Transmembrane helix</keyword>
<dbReference type="AlphaFoldDB" id="A0A6N4TF33"/>